<reference evidence="4 5" key="2">
    <citation type="submission" date="2019-09" db="EMBL/GenBank/DDBJ databases">
        <authorList>
            <person name="Jin C."/>
        </authorList>
    </citation>
    <scope>NUCLEOTIDE SEQUENCE [LARGE SCALE GENOMIC DNA]</scope>
    <source>
        <strain evidence="4 5">BN140078</strain>
    </source>
</reference>
<dbReference type="Proteomes" id="UP000324611">
    <property type="component" value="Unassembled WGS sequence"/>
</dbReference>
<comment type="caution">
    <text evidence="4">The sequence shown here is derived from an EMBL/GenBank/DDBJ whole genome shotgun (WGS) entry which is preliminary data.</text>
</comment>
<evidence type="ECO:0000256" key="1">
    <source>
        <dbReference type="SAM" id="SignalP"/>
    </source>
</evidence>
<sequence>MRKFALLCSLAVWLTAPVFAQHKGEIPAGRMPASPPHYQPEYTFDTPVDAQAWTGQSAGLHVSFGTTDKLYFRTEVPVQQEAHSWEATGWRGERLNTQLLVWSPDTLRQVRFTVHNLANEKGQTISATEAQLHLVRYVLSNYPYGARDAVCGETPYKNGYLMPDRFETFDRFELPGKTARPVWLSLNVPAGAAPGLYTGTITVQTEKHTQELQVKIKVQAPVLPPPHEWQHRLDLWQNPWVVAWSNHIEPWSAEHKALLKKYLQLYADAGGKYITTYGVHSPWSDNSYMIEGGMIASIKQQNGSWAFDYKIFDEYVELAMSLGIDKAITVYTPVPWGNRFRYLDAATGNYVHETWAPGTADYKKYWHVFLTDLRAHLEKKGWFKKTYLGINENEMSQTLAAIKVVKEHSPQWRITYAGDWHPQLDTLLDDYCFLYGKESDDAAIQQRRKRGATTTYYVCCNPPYPNNFVFSPPIEGRWISWYSAARGYDGFLRWAYDAWPEDPMRDARFGSWPAGDCFLVYPGANSSIRFEKLREGIVDFEKLRILKQKAAASKDKNVQALWGALEQHLKTFAAEHNFKEGKITADVDKGKELIAELSDKL</sequence>
<gene>
    <name evidence="4" type="ORF">F0L74_31955</name>
</gene>
<dbReference type="Pfam" id="PF22680">
    <property type="entry name" value="Glyco_hydro_123_N_2"/>
    <property type="match status" value="1"/>
</dbReference>
<feature type="domain" description="Glycoside hydrolase 123 catalytic" evidence="2">
    <location>
        <begin position="236"/>
        <end position="546"/>
    </location>
</feature>
<proteinExistence type="predicted"/>
<dbReference type="RefSeq" id="WP_149841931.1">
    <property type="nucleotide sequence ID" value="NZ_VUOC01000004.1"/>
</dbReference>
<keyword evidence="5" id="KW-1185">Reference proteome</keyword>
<evidence type="ECO:0000313" key="4">
    <source>
        <dbReference type="EMBL" id="KAA2240753.1"/>
    </source>
</evidence>
<dbReference type="Pfam" id="PF13320">
    <property type="entry name" value="GH123_cat"/>
    <property type="match status" value="1"/>
</dbReference>
<dbReference type="EMBL" id="VUOC01000004">
    <property type="protein sequence ID" value="KAA2240753.1"/>
    <property type="molecule type" value="Genomic_DNA"/>
</dbReference>
<accession>A0A5B2VMA8</accession>
<organism evidence="4 5">
    <name type="scientific">Chitinophaga agrisoli</name>
    <dbReference type="NCBI Taxonomy" id="2607653"/>
    <lineage>
        <taxon>Bacteria</taxon>
        <taxon>Pseudomonadati</taxon>
        <taxon>Bacteroidota</taxon>
        <taxon>Chitinophagia</taxon>
        <taxon>Chitinophagales</taxon>
        <taxon>Chitinophagaceae</taxon>
        <taxon>Chitinophaga</taxon>
    </lineage>
</organism>
<dbReference type="InterPro" id="IPR053850">
    <property type="entry name" value="Glyco_hydro_123_N_2"/>
</dbReference>
<reference evidence="4 5" key="1">
    <citation type="submission" date="2019-09" db="EMBL/GenBank/DDBJ databases">
        <title>Chitinophaga ginsengihumi sp. nov., isolated from soil of ginseng rhizosphere.</title>
        <authorList>
            <person name="Lee J."/>
        </authorList>
    </citation>
    <scope>NUCLEOTIDE SEQUENCE [LARGE SCALE GENOMIC DNA]</scope>
    <source>
        <strain evidence="4 5">BN140078</strain>
    </source>
</reference>
<evidence type="ECO:0000259" key="3">
    <source>
        <dbReference type="Pfam" id="PF22680"/>
    </source>
</evidence>
<name>A0A5B2VMA8_9BACT</name>
<protein>
    <submittedName>
        <fullName evidence="4">DUF4091 domain-containing protein</fullName>
    </submittedName>
</protein>
<keyword evidence="1" id="KW-0732">Signal</keyword>
<evidence type="ECO:0000313" key="5">
    <source>
        <dbReference type="Proteomes" id="UP000324611"/>
    </source>
</evidence>
<feature type="domain" description="Glycoside hydrolase 123 N-terminal" evidence="3">
    <location>
        <begin position="64"/>
        <end position="204"/>
    </location>
</feature>
<evidence type="ECO:0000259" key="2">
    <source>
        <dbReference type="Pfam" id="PF13320"/>
    </source>
</evidence>
<feature type="chain" id="PRO_5022987905" evidence="1">
    <location>
        <begin position="21"/>
        <end position="601"/>
    </location>
</feature>
<dbReference type="AlphaFoldDB" id="A0A5B2VMA8"/>
<feature type="signal peptide" evidence="1">
    <location>
        <begin position="1"/>
        <end position="20"/>
    </location>
</feature>
<dbReference type="InterPro" id="IPR025150">
    <property type="entry name" value="GH123_cat"/>
</dbReference>